<comment type="similarity">
    <text evidence="2 6">Belongs to the peptidase S26 family.</text>
</comment>
<dbReference type="Pfam" id="PF10502">
    <property type="entry name" value="Peptidase_S26"/>
    <property type="match status" value="1"/>
</dbReference>
<dbReference type="CDD" id="cd06530">
    <property type="entry name" value="S26_SPase_I"/>
    <property type="match status" value="1"/>
</dbReference>
<keyword evidence="4 6" id="KW-0378">Hydrolase</keyword>
<feature type="domain" description="Peptidase S26" evidence="7">
    <location>
        <begin position="126"/>
        <end position="310"/>
    </location>
</feature>
<feature type="active site" evidence="5">
    <location>
        <position position="232"/>
    </location>
</feature>
<dbReference type="PROSITE" id="PS00760">
    <property type="entry name" value="SPASE_I_2"/>
    <property type="match status" value="1"/>
</dbReference>
<evidence type="ECO:0000256" key="1">
    <source>
        <dbReference type="ARBA" id="ARBA00000677"/>
    </source>
</evidence>
<evidence type="ECO:0000256" key="3">
    <source>
        <dbReference type="ARBA" id="ARBA00013208"/>
    </source>
</evidence>
<evidence type="ECO:0000256" key="5">
    <source>
        <dbReference type="PIRSR" id="PIRSR600223-1"/>
    </source>
</evidence>
<protein>
    <recommendedName>
        <fullName evidence="3 6">Signal peptidase I</fullName>
        <ecNumber evidence="3 6">3.4.21.89</ecNumber>
    </recommendedName>
</protein>
<evidence type="ECO:0000256" key="4">
    <source>
        <dbReference type="ARBA" id="ARBA00022801"/>
    </source>
</evidence>
<dbReference type="AlphaFoldDB" id="A0A367ZQP0"/>
<proteinExistence type="inferred from homology"/>
<evidence type="ECO:0000313" key="8">
    <source>
        <dbReference type="EMBL" id="RCK79682.1"/>
    </source>
</evidence>
<dbReference type="GO" id="GO:0004252">
    <property type="term" value="F:serine-type endopeptidase activity"/>
    <property type="evidence" value="ECO:0007669"/>
    <property type="project" value="InterPro"/>
</dbReference>
<dbReference type="SUPFAM" id="SSF51306">
    <property type="entry name" value="LexA/Signal peptidase"/>
    <property type="match status" value="1"/>
</dbReference>
<dbReference type="GO" id="GO:0006465">
    <property type="term" value="P:signal peptide processing"/>
    <property type="evidence" value="ECO:0007669"/>
    <property type="project" value="InterPro"/>
</dbReference>
<dbReference type="InterPro" id="IPR019758">
    <property type="entry name" value="Pept_S26A_signal_pept_1_CS"/>
</dbReference>
<sequence>MDPTPVASSEPRDHSVFFREVTLRVGQGTAIALEHLDPEEVLAEPVVHLAGSLGGRLPEGLAVRLRQTLRGRRTFDVPLEAPARGRFNGRLQLRNGLNEFCLQVVRPDGEILQERVFGISYKSSFREWNETIFIAFVLALIIRSLVVQAFWIPTGSMEPTLYGEKHDPQTKELTRSGDRILVNRFAYVADLSLDGRIPFAPRIWLAMPRRGDIIVFKFPDPDPNAPPRDFIKRVIGLPGDEVRIIDGTVFINGTPLKEPYIAEPPWQDYSTTVPSDSLFVMGDNRNNSADSRFWGPMPLANLKGQAVLIYSPLKRIRPIRSYPHPVLARAPSSSGS</sequence>
<dbReference type="NCBIfam" id="TIGR02227">
    <property type="entry name" value="sigpep_I_bact"/>
    <property type="match status" value="1"/>
</dbReference>
<comment type="subcellular location">
    <subcellularLocation>
        <location evidence="6">Membrane</location>
        <topology evidence="6">Single-pass type II membrane protein</topology>
    </subcellularLocation>
</comment>
<dbReference type="InterPro" id="IPR019533">
    <property type="entry name" value="Peptidase_S26"/>
</dbReference>
<feature type="active site" evidence="5">
    <location>
        <position position="156"/>
    </location>
</feature>
<reference evidence="8 9" key="1">
    <citation type="submission" date="2018-05" db="EMBL/GenBank/DDBJ databases">
        <title>A metagenomic window into the 2 km-deep terrestrial subsurface aquifer revealed taxonomically and functionally diverse microbial community comprising novel uncultured bacterial lineages.</title>
        <authorList>
            <person name="Kadnikov V.V."/>
            <person name="Mardanov A.V."/>
            <person name="Beletsky A.V."/>
            <person name="Banks D."/>
            <person name="Pimenov N.V."/>
            <person name="Frank Y.A."/>
            <person name="Karnachuk O.V."/>
            <person name="Ravin N.V."/>
        </authorList>
    </citation>
    <scope>NUCLEOTIDE SEQUENCE [LARGE SCALE GENOMIC DNA]</scope>
    <source>
        <strain evidence="8">BY5</strain>
    </source>
</reference>
<dbReference type="PRINTS" id="PR00727">
    <property type="entry name" value="LEADERPTASE"/>
</dbReference>
<keyword evidence="6" id="KW-0645">Protease</keyword>
<dbReference type="GO" id="GO:0009003">
    <property type="term" value="F:signal peptidase activity"/>
    <property type="evidence" value="ECO:0007669"/>
    <property type="project" value="UniProtKB-EC"/>
</dbReference>
<gene>
    <name evidence="8" type="ORF">OZSIB_4154</name>
</gene>
<dbReference type="InterPro" id="IPR019757">
    <property type="entry name" value="Pept_S26A_signal_pept_1_Lys-AS"/>
</dbReference>
<organism evidence="8 9">
    <name type="scientific">Candidatus Ozemobacter sibiricus</name>
    <dbReference type="NCBI Taxonomy" id="2268124"/>
    <lineage>
        <taxon>Bacteria</taxon>
        <taxon>Candidatus Ozemobacteria</taxon>
        <taxon>Candidatus Ozemobacterales</taxon>
        <taxon>Candidatus Ozemobacteraceae</taxon>
        <taxon>Candidatus Ozemobacter</taxon>
    </lineage>
</organism>
<dbReference type="InterPro" id="IPR000223">
    <property type="entry name" value="Pept_S26A_signal_pept_1"/>
</dbReference>
<evidence type="ECO:0000256" key="6">
    <source>
        <dbReference type="RuleBase" id="RU362042"/>
    </source>
</evidence>
<dbReference type="EC" id="3.4.21.89" evidence="3 6"/>
<accession>A0A367ZQP0</accession>
<evidence type="ECO:0000313" key="9">
    <source>
        <dbReference type="Proteomes" id="UP000252355"/>
    </source>
</evidence>
<comment type="catalytic activity">
    <reaction evidence="1 6">
        <text>Cleavage of hydrophobic, N-terminal signal or leader sequences from secreted and periplasmic proteins.</text>
        <dbReference type="EC" id="3.4.21.89"/>
    </reaction>
</comment>
<dbReference type="Gene3D" id="2.10.109.10">
    <property type="entry name" value="Umud Fragment, subunit A"/>
    <property type="match status" value="1"/>
</dbReference>
<evidence type="ECO:0000259" key="7">
    <source>
        <dbReference type="Pfam" id="PF10502"/>
    </source>
</evidence>
<dbReference type="Proteomes" id="UP000252355">
    <property type="component" value="Unassembled WGS sequence"/>
</dbReference>
<name>A0A367ZQP0_9BACT</name>
<evidence type="ECO:0000256" key="2">
    <source>
        <dbReference type="ARBA" id="ARBA00009370"/>
    </source>
</evidence>
<dbReference type="InterPro" id="IPR036286">
    <property type="entry name" value="LexA/Signal_pep-like_sf"/>
</dbReference>
<comment type="caution">
    <text evidence="8">The sequence shown here is derived from an EMBL/GenBank/DDBJ whole genome shotgun (WGS) entry which is preliminary data.</text>
</comment>
<dbReference type="PANTHER" id="PTHR43390:SF1">
    <property type="entry name" value="CHLOROPLAST PROCESSING PEPTIDASE"/>
    <property type="match status" value="1"/>
</dbReference>
<dbReference type="GO" id="GO:0016020">
    <property type="term" value="C:membrane"/>
    <property type="evidence" value="ECO:0007669"/>
    <property type="project" value="UniProtKB-SubCell"/>
</dbReference>
<dbReference type="PROSITE" id="PS00761">
    <property type="entry name" value="SPASE_I_3"/>
    <property type="match status" value="1"/>
</dbReference>
<dbReference type="EMBL" id="QOQW01000011">
    <property type="protein sequence ID" value="RCK79682.1"/>
    <property type="molecule type" value="Genomic_DNA"/>
</dbReference>
<dbReference type="PANTHER" id="PTHR43390">
    <property type="entry name" value="SIGNAL PEPTIDASE I"/>
    <property type="match status" value="1"/>
</dbReference>